<dbReference type="InterPro" id="IPR039425">
    <property type="entry name" value="RNA_pol_sigma-70-like"/>
</dbReference>
<dbReference type="Proteomes" id="UP000199426">
    <property type="component" value="Unassembled WGS sequence"/>
</dbReference>
<evidence type="ECO:0000256" key="4">
    <source>
        <dbReference type="ARBA" id="ARBA00023163"/>
    </source>
</evidence>
<gene>
    <name evidence="7" type="ORF">SAMN05421542_3313</name>
</gene>
<dbReference type="PANTHER" id="PTHR43133">
    <property type="entry name" value="RNA POLYMERASE ECF-TYPE SIGMA FACTO"/>
    <property type="match status" value="1"/>
</dbReference>
<dbReference type="EMBL" id="FNEG01000005">
    <property type="protein sequence ID" value="SDJ36336.1"/>
    <property type="molecule type" value="Genomic_DNA"/>
</dbReference>
<dbReference type="SUPFAM" id="SSF88946">
    <property type="entry name" value="Sigma2 domain of RNA polymerase sigma factors"/>
    <property type="match status" value="1"/>
</dbReference>
<evidence type="ECO:0000256" key="2">
    <source>
        <dbReference type="ARBA" id="ARBA00023015"/>
    </source>
</evidence>
<feature type="domain" description="RNA polymerase sigma-70 region 2" evidence="5">
    <location>
        <begin position="165"/>
        <end position="232"/>
    </location>
</feature>
<dbReference type="InterPro" id="IPR013324">
    <property type="entry name" value="RNA_pol_sigma_r3/r4-like"/>
</dbReference>
<protein>
    <submittedName>
        <fullName evidence="7">RNA polymerase sigma factor, sigma-70 family</fullName>
    </submittedName>
</protein>
<organism evidence="7 8">
    <name type="scientific">Chryseobacterium jejuense</name>
    <dbReference type="NCBI Taxonomy" id="445960"/>
    <lineage>
        <taxon>Bacteria</taxon>
        <taxon>Pseudomonadati</taxon>
        <taxon>Bacteroidota</taxon>
        <taxon>Flavobacteriia</taxon>
        <taxon>Flavobacteriales</taxon>
        <taxon>Weeksellaceae</taxon>
        <taxon>Chryseobacterium group</taxon>
        <taxon>Chryseobacterium</taxon>
    </lineage>
</organism>
<dbReference type="Gene3D" id="1.10.1740.10">
    <property type="match status" value="1"/>
</dbReference>
<dbReference type="InterPro" id="IPR036388">
    <property type="entry name" value="WH-like_DNA-bd_sf"/>
</dbReference>
<dbReference type="InterPro" id="IPR013249">
    <property type="entry name" value="RNA_pol_sigma70_r4_t2"/>
</dbReference>
<dbReference type="Pfam" id="PF08281">
    <property type="entry name" value="Sigma70_r4_2"/>
    <property type="match status" value="1"/>
</dbReference>
<evidence type="ECO:0000256" key="3">
    <source>
        <dbReference type="ARBA" id="ARBA00023082"/>
    </source>
</evidence>
<dbReference type="Gene3D" id="1.10.10.10">
    <property type="entry name" value="Winged helix-like DNA-binding domain superfamily/Winged helix DNA-binding domain"/>
    <property type="match status" value="1"/>
</dbReference>
<proteinExistence type="inferred from homology"/>
<comment type="caution">
    <text evidence="7">The sequence shown here is derived from an EMBL/GenBank/DDBJ whole genome shotgun (WGS) entry which is preliminary data.</text>
</comment>
<comment type="similarity">
    <text evidence="1">Belongs to the sigma-70 factor family. ECF subfamily.</text>
</comment>
<keyword evidence="3" id="KW-0731">Sigma factor</keyword>
<name>A0ABY0Q215_CHRJE</name>
<accession>A0ABY0Q215</accession>
<evidence type="ECO:0000259" key="6">
    <source>
        <dbReference type="Pfam" id="PF08281"/>
    </source>
</evidence>
<evidence type="ECO:0000313" key="8">
    <source>
        <dbReference type="Proteomes" id="UP000199426"/>
    </source>
</evidence>
<evidence type="ECO:0000256" key="1">
    <source>
        <dbReference type="ARBA" id="ARBA00010641"/>
    </source>
</evidence>
<keyword evidence="2" id="KW-0805">Transcription regulation</keyword>
<dbReference type="InterPro" id="IPR014284">
    <property type="entry name" value="RNA_pol_sigma-70_dom"/>
</dbReference>
<keyword evidence="4" id="KW-0804">Transcription</keyword>
<reference evidence="7 8" key="1">
    <citation type="submission" date="2016-10" db="EMBL/GenBank/DDBJ databases">
        <authorList>
            <person name="Varghese N."/>
            <person name="Submissions S."/>
        </authorList>
    </citation>
    <scope>NUCLEOTIDE SEQUENCE [LARGE SCALE GENOMIC DNA]</scope>
    <source>
        <strain evidence="7 8">DSM 19299</strain>
    </source>
</reference>
<sequence>MYFRRSACYLSTWYIAATLELITPRFSGRAAPISITEKNRYTYHCTAKSLPGFTTAELYLLSVALVLPSRVTDVIRFAALWCPDFPTSRKREINKPIFSRMQRYINFTGKGGFDAFTNSLNYLYFLNVLYSITIRYNYFSPITTLLLSSCHYTSMDSREKEFAQLIKDNQGLIIKVSRLYTNSLEDEEDLFQEIVLQLWRSYDSFKGNSKISTWMYRVALNTAITLFRKKSKSLPTNELDINHKDFVEDDDEKQQQISLLYTVIKTLPNIERAIVMMYLDDLPYKDIAENLGITEVNARVKMNRLKKTLKEQMEKYA</sequence>
<keyword evidence="8" id="KW-1185">Reference proteome</keyword>
<dbReference type="InterPro" id="IPR007627">
    <property type="entry name" value="RNA_pol_sigma70_r2"/>
</dbReference>
<dbReference type="SUPFAM" id="SSF88659">
    <property type="entry name" value="Sigma3 and sigma4 domains of RNA polymerase sigma factors"/>
    <property type="match status" value="1"/>
</dbReference>
<dbReference type="PANTHER" id="PTHR43133:SF45">
    <property type="entry name" value="RNA POLYMERASE ECF-TYPE SIGMA FACTOR"/>
    <property type="match status" value="1"/>
</dbReference>
<evidence type="ECO:0000259" key="5">
    <source>
        <dbReference type="Pfam" id="PF04542"/>
    </source>
</evidence>
<dbReference type="NCBIfam" id="TIGR02937">
    <property type="entry name" value="sigma70-ECF"/>
    <property type="match status" value="1"/>
</dbReference>
<feature type="domain" description="RNA polymerase sigma factor 70 region 4 type 2" evidence="6">
    <location>
        <begin position="259"/>
        <end position="309"/>
    </location>
</feature>
<dbReference type="InterPro" id="IPR013325">
    <property type="entry name" value="RNA_pol_sigma_r2"/>
</dbReference>
<evidence type="ECO:0000313" key="7">
    <source>
        <dbReference type="EMBL" id="SDJ36336.1"/>
    </source>
</evidence>
<dbReference type="Pfam" id="PF04542">
    <property type="entry name" value="Sigma70_r2"/>
    <property type="match status" value="1"/>
</dbReference>